<sequence length="81" mass="8829">MSRRAPGLLIISVLLPLMGMLLVLQAAYDSLILWILFIVVALAVFVVGVTSAATASRRPSPSDEARLDELEPLRPEEGNER</sequence>
<dbReference type="Proteomes" id="UP000669179">
    <property type="component" value="Unassembled WGS sequence"/>
</dbReference>
<evidence type="ECO:0000256" key="2">
    <source>
        <dbReference type="SAM" id="Phobius"/>
    </source>
</evidence>
<feature type="region of interest" description="Disordered" evidence="1">
    <location>
        <begin position="52"/>
        <end position="81"/>
    </location>
</feature>
<keyword evidence="2" id="KW-0812">Transmembrane</keyword>
<accession>A0A939T9H8</accession>
<feature type="transmembrane region" description="Helical" evidence="2">
    <location>
        <begin position="7"/>
        <end position="28"/>
    </location>
</feature>
<feature type="compositionally biased region" description="Basic and acidic residues" evidence="1">
    <location>
        <begin position="60"/>
        <end position="81"/>
    </location>
</feature>
<dbReference type="RefSeq" id="WP_208259304.1">
    <property type="nucleotide sequence ID" value="NZ_JAGEOJ010000013.1"/>
</dbReference>
<evidence type="ECO:0000313" key="4">
    <source>
        <dbReference type="Proteomes" id="UP000669179"/>
    </source>
</evidence>
<keyword evidence="2" id="KW-0472">Membrane</keyword>
<proteinExistence type="predicted"/>
<evidence type="ECO:0000256" key="1">
    <source>
        <dbReference type="SAM" id="MobiDB-lite"/>
    </source>
</evidence>
<comment type="caution">
    <text evidence="3">The sequence shown here is derived from an EMBL/GenBank/DDBJ whole genome shotgun (WGS) entry which is preliminary data.</text>
</comment>
<gene>
    <name evidence="3" type="ORF">J4573_30230</name>
</gene>
<name>A0A939T9H8_9ACTN</name>
<reference evidence="3" key="1">
    <citation type="submission" date="2021-03" db="EMBL/GenBank/DDBJ databases">
        <authorList>
            <person name="Kanchanasin P."/>
            <person name="Saeng-In P."/>
            <person name="Phongsopitanun W."/>
            <person name="Yuki M."/>
            <person name="Kudo T."/>
            <person name="Ohkuma M."/>
            <person name="Tanasupawat S."/>
        </authorList>
    </citation>
    <scope>NUCLEOTIDE SEQUENCE</scope>
    <source>
        <strain evidence="3">GKU 128</strain>
    </source>
</reference>
<organism evidence="3 4">
    <name type="scientific">Actinomadura barringtoniae</name>
    <dbReference type="NCBI Taxonomy" id="1427535"/>
    <lineage>
        <taxon>Bacteria</taxon>
        <taxon>Bacillati</taxon>
        <taxon>Actinomycetota</taxon>
        <taxon>Actinomycetes</taxon>
        <taxon>Streptosporangiales</taxon>
        <taxon>Thermomonosporaceae</taxon>
        <taxon>Actinomadura</taxon>
    </lineage>
</organism>
<protein>
    <submittedName>
        <fullName evidence="3">Uncharacterized protein</fullName>
    </submittedName>
</protein>
<evidence type="ECO:0000313" key="3">
    <source>
        <dbReference type="EMBL" id="MBO2451402.1"/>
    </source>
</evidence>
<dbReference type="EMBL" id="JAGEOJ010000013">
    <property type="protein sequence ID" value="MBO2451402.1"/>
    <property type="molecule type" value="Genomic_DNA"/>
</dbReference>
<feature type="transmembrane region" description="Helical" evidence="2">
    <location>
        <begin position="34"/>
        <end position="56"/>
    </location>
</feature>
<keyword evidence="2" id="KW-1133">Transmembrane helix</keyword>
<dbReference type="AlphaFoldDB" id="A0A939T9H8"/>
<keyword evidence="4" id="KW-1185">Reference proteome</keyword>